<evidence type="ECO:0000313" key="7">
    <source>
        <dbReference type="EMBL" id="MBA8928906.1"/>
    </source>
</evidence>
<reference evidence="7 8" key="1">
    <citation type="submission" date="2020-08" db="EMBL/GenBank/DDBJ databases">
        <title>Genomic Encyclopedia of Archaeal and Bacterial Type Strains, Phase II (KMG-II): from individual species to whole genera.</title>
        <authorList>
            <person name="Goeker M."/>
        </authorList>
    </citation>
    <scope>NUCLEOTIDE SEQUENCE [LARGE SCALE GENOMIC DNA]</scope>
    <source>
        <strain evidence="7 8">DSM 43850</strain>
    </source>
</reference>
<dbReference type="RefSeq" id="WP_182839084.1">
    <property type="nucleotide sequence ID" value="NZ_BAAABQ010000016.1"/>
</dbReference>
<dbReference type="SMART" id="SM00829">
    <property type="entry name" value="PKS_ER"/>
    <property type="match status" value="1"/>
</dbReference>
<dbReference type="EMBL" id="JACJID010000004">
    <property type="protein sequence ID" value="MBA8928906.1"/>
    <property type="molecule type" value="Genomic_DNA"/>
</dbReference>
<feature type="domain" description="Enoyl reductase (ER)" evidence="6">
    <location>
        <begin position="7"/>
        <end position="312"/>
    </location>
</feature>
<dbReference type="InterPro" id="IPR020843">
    <property type="entry name" value="ER"/>
</dbReference>
<name>A0ABR6BPR5_9PSEU</name>
<dbReference type="InterPro" id="IPR051603">
    <property type="entry name" value="Zinc-ADH_QOR/CCCR"/>
</dbReference>
<comment type="caution">
    <text evidence="7">The sequence shown here is derived from an EMBL/GenBank/DDBJ whole genome shotgun (WGS) entry which is preliminary data.</text>
</comment>
<keyword evidence="8" id="KW-1185">Reference proteome</keyword>
<comment type="subcellular location">
    <subcellularLocation>
        <location evidence="1">Cytoplasm</location>
    </subcellularLocation>
</comment>
<dbReference type="SUPFAM" id="SSF50129">
    <property type="entry name" value="GroES-like"/>
    <property type="match status" value="1"/>
</dbReference>
<accession>A0ABR6BPR5</accession>
<protein>
    <submittedName>
        <fullName evidence="7">NADPH:quinone reductase-like Zn-dependent oxidoreductase</fullName>
    </submittedName>
</protein>
<dbReference type="Pfam" id="PF08240">
    <property type="entry name" value="ADH_N"/>
    <property type="match status" value="1"/>
</dbReference>
<comment type="subunit">
    <text evidence="2">Homotetramer.</text>
</comment>
<dbReference type="InterPro" id="IPR036291">
    <property type="entry name" value="NAD(P)-bd_dom_sf"/>
</dbReference>
<evidence type="ECO:0000256" key="5">
    <source>
        <dbReference type="ARBA" id="ARBA00022884"/>
    </source>
</evidence>
<dbReference type="PANTHER" id="PTHR44154:SF1">
    <property type="entry name" value="QUINONE OXIDOREDUCTASE"/>
    <property type="match status" value="1"/>
</dbReference>
<dbReference type="InterPro" id="IPR011032">
    <property type="entry name" value="GroES-like_sf"/>
</dbReference>
<sequence>MRTMVVSSPEELAVVDAPEPVPAAGQVRIEVDAVGVGYLDVMAQRGQYRTTLDAGAVPGAEVVGRVAAVGPGTPTGLVGNRVLAVMPDFGGFAEQVLAEADAVFPAPDELDAAEVVGLGLNAIVAELGLHRAGVRAGDRVLVLGAGGGIGVLATQIARAHGAEVTVMTSSEARGERLRALGAAHVVDRNRTGSPEGETYDLVVDPIAGPALGKHLRLLRPNGRYVLCGGAAGIPDPQALLSLLEDFHKSPTLFAFSLTAVSARERRQSWERIMGLLAEGRLVSVVDQSLPLAEAGAALERVAEGKPFGKVVLHPR</sequence>
<evidence type="ECO:0000256" key="3">
    <source>
        <dbReference type="ARBA" id="ARBA00022490"/>
    </source>
</evidence>
<dbReference type="Pfam" id="PF13602">
    <property type="entry name" value="ADH_zinc_N_2"/>
    <property type="match status" value="1"/>
</dbReference>
<evidence type="ECO:0000256" key="2">
    <source>
        <dbReference type="ARBA" id="ARBA00011881"/>
    </source>
</evidence>
<evidence type="ECO:0000256" key="1">
    <source>
        <dbReference type="ARBA" id="ARBA00004496"/>
    </source>
</evidence>
<evidence type="ECO:0000256" key="4">
    <source>
        <dbReference type="ARBA" id="ARBA00022857"/>
    </source>
</evidence>
<dbReference type="InterPro" id="IPR002364">
    <property type="entry name" value="Quin_OxRdtase/zeta-crystal_CS"/>
</dbReference>
<dbReference type="SUPFAM" id="SSF51735">
    <property type="entry name" value="NAD(P)-binding Rossmann-fold domains"/>
    <property type="match status" value="1"/>
</dbReference>
<keyword evidence="4" id="KW-0521">NADP</keyword>
<dbReference type="Proteomes" id="UP000517916">
    <property type="component" value="Unassembled WGS sequence"/>
</dbReference>
<proteinExistence type="predicted"/>
<keyword evidence="5" id="KW-0694">RNA-binding</keyword>
<dbReference type="InterPro" id="IPR013154">
    <property type="entry name" value="ADH-like_N"/>
</dbReference>
<dbReference type="PROSITE" id="PS01162">
    <property type="entry name" value="QOR_ZETA_CRYSTAL"/>
    <property type="match status" value="1"/>
</dbReference>
<evidence type="ECO:0000259" key="6">
    <source>
        <dbReference type="SMART" id="SM00829"/>
    </source>
</evidence>
<keyword evidence="3" id="KW-0963">Cytoplasm</keyword>
<gene>
    <name evidence="7" type="ORF">BC739_006123</name>
</gene>
<dbReference type="PANTHER" id="PTHR44154">
    <property type="entry name" value="QUINONE OXIDOREDUCTASE"/>
    <property type="match status" value="1"/>
</dbReference>
<dbReference type="Gene3D" id="3.90.180.10">
    <property type="entry name" value="Medium-chain alcohol dehydrogenases, catalytic domain"/>
    <property type="match status" value="1"/>
</dbReference>
<organism evidence="7 8">
    <name type="scientific">Kutzneria viridogrisea</name>
    <dbReference type="NCBI Taxonomy" id="47990"/>
    <lineage>
        <taxon>Bacteria</taxon>
        <taxon>Bacillati</taxon>
        <taxon>Actinomycetota</taxon>
        <taxon>Actinomycetes</taxon>
        <taxon>Pseudonocardiales</taxon>
        <taxon>Pseudonocardiaceae</taxon>
        <taxon>Kutzneria</taxon>
    </lineage>
</organism>
<dbReference type="Gene3D" id="3.40.50.720">
    <property type="entry name" value="NAD(P)-binding Rossmann-like Domain"/>
    <property type="match status" value="1"/>
</dbReference>
<evidence type="ECO:0000313" key="8">
    <source>
        <dbReference type="Proteomes" id="UP000517916"/>
    </source>
</evidence>